<dbReference type="GO" id="GO:0008168">
    <property type="term" value="F:methyltransferase activity"/>
    <property type="evidence" value="ECO:0007669"/>
    <property type="project" value="UniProtKB-KW"/>
</dbReference>
<dbReference type="EMBL" id="SMCO01000007">
    <property type="protein sequence ID" value="TCV86385.1"/>
    <property type="molecule type" value="Genomic_DNA"/>
</dbReference>
<organism evidence="3 4">
    <name type="scientific">Sulfurirhabdus autotrophica</name>
    <dbReference type="NCBI Taxonomy" id="1706046"/>
    <lineage>
        <taxon>Bacteria</taxon>
        <taxon>Pseudomonadati</taxon>
        <taxon>Pseudomonadota</taxon>
        <taxon>Betaproteobacteria</taxon>
        <taxon>Nitrosomonadales</taxon>
        <taxon>Sulfuricellaceae</taxon>
        <taxon>Sulfurirhabdus</taxon>
    </lineage>
</organism>
<accession>A0A4R3Y2K0</accession>
<dbReference type="RefSeq" id="WP_124945215.1">
    <property type="nucleotide sequence ID" value="NZ_BHVT01000009.1"/>
</dbReference>
<evidence type="ECO:0000256" key="1">
    <source>
        <dbReference type="SAM" id="MobiDB-lite"/>
    </source>
</evidence>
<dbReference type="PANTHER" id="PTHR38043">
    <property type="entry name" value="PROTEIN HEMX"/>
    <property type="match status" value="1"/>
</dbReference>
<dbReference type="AlphaFoldDB" id="A0A4R3Y2K0"/>
<reference evidence="3 4" key="1">
    <citation type="submission" date="2019-03" db="EMBL/GenBank/DDBJ databases">
        <title>Genomic Encyclopedia of Type Strains, Phase IV (KMG-IV): sequencing the most valuable type-strain genomes for metagenomic binning, comparative biology and taxonomic classification.</title>
        <authorList>
            <person name="Goeker M."/>
        </authorList>
    </citation>
    <scope>NUCLEOTIDE SEQUENCE [LARGE SCALE GENOMIC DNA]</scope>
    <source>
        <strain evidence="3 4">DSM 100309</strain>
    </source>
</reference>
<dbReference type="GO" id="GO:0032259">
    <property type="term" value="P:methylation"/>
    <property type="evidence" value="ECO:0007669"/>
    <property type="project" value="UniProtKB-KW"/>
</dbReference>
<evidence type="ECO:0000313" key="3">
    <source>
        <dbReference type="EMBL" id="TCV86385.1"/>
    </source>
</evidence>
<sequence length="356" mass="40237">MTTENSEQAAIEAPKPATPSGPSRFSGWSRYVSFGFIIAVIALVLSVWQSIESRHRINDLEQTLGKRLAQFESTNKENQVVSSQAQEGTREALVKLGVLESKLVDSQNQQVALETLYQELSRNRDEWALADIEQILSIASQQLQISGNVKAALIAMQTADSRLQRLDKPQFIGIRKAINKDIERLQAMPFVDTVGISLRLDDMIGRIDSLPLDIGTPMKDNIPPPKKDASEKWWKQLGLEAWQDIKQMVQVSKIDHPEIPLLPPEQAYFVRENMKLRLLTARIALLQHDEQSYKADLKAAQEWLTRYFDSNAKSTKLAKSSLRQLAESQVSINAPDISESLQVVQNYKQAHERNPR</sequence>
<keyword evidence="2" id="KW-1133">Transmembrane helix</keyword>
<dbReference type="InterPro" id="IPR007470">
    <property type="entry name" value="HemX"/>
</dbReference>
<keyword evidence="2" id="KW-0812">Transmembrane</keyword>
<name>A0A4R3Y2K0_9PROT</name>
<keyword evidence="2" id="KW-0472">Membrane</keyword>
<evidence type="ECO:0000313" key="4">
    <source>
        <dbReference type="Proteomes" id="UP000295367"/>
    </source>
</evidence>
<proteinExistence type="predicted"/>
<evidence type="ECO:0000256" key="2">
    <source>
        <dbReference type="SAM" id="Phobius"/>
    </source>
</evidence>
<dbReference type="PANTHER" id="PTHR38043:SF1">
    <property type="entry name" value="PROTEIN HEMX"/>
    <property type="match status" value="1"/>
</dbReference>
<keyword evidence="3" id="KW-0808">Transferase</keyword>
<gene>
    <name evidence="3" type="ORF">EDC63_10773</name>
</gene>
<comment type="caution">
    <text evidence="3">The sequence shown here is derived from an EMBL/GenBank/DDBJ whole genome shotgun (WGS) entry which is preliminary data.</text>
</comment>
<dbReference type="Proteomes" id="UP000295367">
    <property type="component" value="Unassembled WGS sequence"/>
</dbReference>
<keyword evidence="4" id="KW-1185">Reference proteome</keyword>
<feature type="region of interest" description="Disordered" evidence="1">
    <location>
        <begin position="1"/>
        <end position="23"/>
    </location>
</feature>
<dbReference type="Pfam" id="PF04375">
    <property type="entry name" value="HemX"/>
    <property type="match status" value="1"/>
</dbReference>
<feature type="transmembrane region" description="Helical" evidence="2">
    <location>
        <begin position="28"/>
        <end position="48"/>
    </location>
</feature>
<dbReference type="OrthoDB" id="9787650at2"/>
<protein>
    <submittedName>
        <fullName evidence="3">Uroporphyrin-3 C-methyltransferase</fullName>
    </submittedName>
</protein>
<keyword evidence="3" id="KW-0489">Methyltransferase</keyword>